<accession>A0A8S4FU87</accession>
<dbReference type="InterPro" id="IPR013120">
    <property type="entry name" value="FAR_NAD-bd"/>
</dbReference>
<dbReference type="InterPro" id="IPR036291">
    <property type="entry name" value="NAD(P)-bd_dom_sf"/>
</dbReference>
<keyword evidence="3" id="KW-1185">Reference proteome</keyword>
<dbReference type="EMBL" id="CAJHNJ030000046">
    <property type="protein sequence ID" value="CAG9131830.1"/>
    <property type="molecule type" value="Genomic_DNA"/>
</dbReference>
<dbReference type="Gene3D" id="3.40.50.720">
    <property type="entry name" value="NAD(P)-binding Rossmann-like Domain"/>
    <property type="match status" value="1"/>
</dbReference>
<dbReference type="AlphaFoldDB" id="A0A8S4FU87"/>
<evidence type="ECO:0000313" key="3">
    <source>
        <dbReference type="Proteomes" id="UP000653454"/>
    </source>
</evidence>
<dbReference type="Proteomes" id="UP000653454">
    <property type="component" value="Unassembled WGS sequence"/>
</dbReference>
<feature type="domain" description="Thioester reductase (TE)" evidence="1">
    <location>
        <begin position="65"/>
        <end position="82"/>
    </location>
</feature>
<sequence>MASARPAAVNQGHPGYFTRISDPPAMDPALALDVKILSQLRSVRAAEERGDSDIQRLYEGAVVFITGGTGFLGKQLVEKLLR</sequence>
<gene>
    <name evidence="2" type="ORF">PLXY2_LOCUS10422</name>
</gene>
<evidence type="ECO:0000259" key="1">
    <source>
        <dbReference type="Pfam" id="PF07993"/>
    </source>
</evidence>
<reference evidence="2" key="1">
    <citation type="submission" date="2020-11" db="EMBL/GenBank/DDBJ databases">
        <authorList>
            <person name="Whiteford S."/>
        </authorList>
    </citation>
    <scope>NUCLEOTIDE SEQUENCE</scope>
</reference>
<dbReference type="SUPFAM" id="SSF51735">
    <property type="entry name" value="NAD(P)-binding Rossmann-fold domains"/>
    <property type="match status" value="1"/>
</dbReference>
<comment type="caution">
    <text evidence="2">The sequence shown here is derived from an EMBL/GenBank/DDBJ whole genome shotgun (WGS) entry which is preliminary data.</text>
</comment>
<proteinExistence type="predicted"/>
<protein>
    <submittedName>
        <fullName evidence="2">(diamondback moth) hypothetical protein</fullName>
    </submittedName>
</protein>
<evidence type="ECO:0000313" key="2">
    <source>
        <dbReference type="EMBL" id="CAG9131830.1"/>
    </source>
</evidence>
<dbReference type="Pfam" id="PF07993">
    <property type="entry name" value="NAD_binding_4"/>
    <property type="match status" value="1"/>
</dbReference>
<name>A0A8S4FU87_PLUXY</name>
<organism evidence="2 3">
    <name type="scientific">Plutella xylostella</name>
    <name type="common">Diamondback moth</name>
    <name type="synonym">Plutella maculipennis</name>
    <dbReference type="NCBI Taxonomy" id="51655"/>
    <lineage>
        <taxon>Eukaryota</taxon>
        <taxon>Metazoa</taxon>
        <taxon>Ecdysozoa</taxon>
        <taxon>Arthropoda</taxon>
        <taxon>Hexapoda</taxon>
        <taxon>Insecta</taxon>
        <taxon>Pterygota</taxon>
        <taxon>Neoptera</taxon>
        <taxon>Endopterygota</taxon>
        <taxon>Lepidoptera</taxon>
        <taxon>Glossata</taxon>
        <taxon>Ditrysia</taxon>
        <taxon>Yponomeutoidea</taxon>
        <taxon>Plutellidae</taxon>
        <taxon>Plutella</taxon>
    </lineage>
</organism>